<feature type="transmembrane region" description="Helical" evidence="6">
    <location>
        <begin position="240"/>
        <end position="265"/>
    </location>
</feature>
<feature type="transmembrane region" description="Helical" evidence="6">
    <location>
        <begin position="305"/>
        <end position="327"/>
    </location>
</feature>
<evidence type="ECO:0000256" key="1">
    <source>
        <dbReference type="ARBA" id="ARBA00004651"/>
    </source>
</evidence>
<dbReference type="PANTHER" id="PTHR42718:SF9">
    <property type="entry name" value="MAJOR FACILITATOR SUPERFAMILY MULTIDRUG TRANSPORTER MFSC"/>
    <property type="match status" value="1"/>
</dbReference>
<feature type="transmembrane region" description="Helical" evidence="6">
    <location>
        <begin position="213"/>
        <end position="234"/>
    </location>
</feature>
<dbReference type="CDD" id="cd17321">
    <property type="entry name" value="MFS_MMR_MDR_like"/>
    <property type="match status" value="1"/>
</dbReference>
<feature type="transmembrane region" description="Helical" evidence="6">
    <location>
        <begin position="12"/>
        <end position="32"/>
    </location>
</feature>
<feature type="transmembrane region" description="Helical" evidence="6">
    <location>
        <begin position="277"/>
        <end position="299"/>
    </location>
</feature>
<feature type="domain" description="Major facilitator superfamily (MFS) profile" evidence="7">
    <location>
        <begin position="16"/>
        <end position="425"/>
    </location>
</feature>
<feature type="transmembrane region" description="Helical" evidence="6">
    <location>
        <begin position="111"/>
        <end position="133"/>
    </location>
</feature>
<dbReference type="Gene3D" id="1.20.1720.10">
    <property type="entry name" value="Multidrug resistance protein D"/>
    <property type="match status" value="1"/>
</dbReference>
<evidence type="ECO:0000313" key="8">
    <source>
        <dbReference type="EMBL" id="MCS5735076.1"/>
    </source>
</evidence>
<proteinExistence type="predicted"/>
<feature type="transmembrane region" description="Helical" evidence="6">
    <location>
        <begin position="52"/>
        <end position="71"/>
    </location>
</feature>
<gene>
    <name evidence="8" type="ORF">N1032_15125</name>
</gene>
<evidence type="ECO:0000256" key="3">
    <source>
        <dbReference type="ARBA" id="ARBA00022692"/>
    </source>
</evidence>
<sequence length="457" mass="46988">MTTHTEFPSLKAAPILLIALLISVFAVPSQIAGTAVTLPSIAAELGADPGPLQWVVNGFNAAFTLFTLVWGVVGDRIGYKTTFIIGAIISIAASLLSAFAPNLIVLDFARVAAGIAAAALFTSAAAIIGNAFAPGVRAKAFGLLGTVLGIGIAFGPVVAGLLTSALGWRGVFVAFGVAVAASLALSAAIPRIRHERVEGSRLLDFRVLRNPHFLAMTLVPVVQAFGFVTMLTYFPVALSAIWGLDAGAAGLVMLIMTAPVLFLPALGVRLIARHRRISAMTIAYIALGSMLVGNAFLLFVSPSLALGWLVVPLVLLGISMGLPLGFVDGEAMGAVPAHLSGTASGVLNFMRLGGETVAVGGYAAVLAFLVAAQVGDSELADRVASGEPGNAGIYADAFGTTQLLILAIVGVGTLAIALLHGSRVRRERRASAAQQIEDAITAAKSAREHEAGVRRDR</sequence>
<evidence type="ECO:0000256" key="2">
    <source>
        <dbReference type="ARBA" id="ARBA00022448"/>
    </source>
</evidence>
<organism evidence="8 9">
    <name type="scientific">Herbiconiux daphne</name>
    <dbReference type="NCBI Taxonomy" id="2970914"/>
    <lineage>
        <taxon>Bacteria</taxon>
        <taxon>Bacillati</taxon>
        <taxon>Actinomycetota</taxon>
        <taxon>Actinomycetes</taxon>
        <taxon>Micrococcales</taxon>
        <taxon>Microbacteriaceae</taxon>
        <taxon>Herbiconiux</taxon>
    </lineage>
</organism>
<protein>
    <submittedName>
        <fullName evidence="8">MFS transporter</fullName>
    </submittedName>
</protein>
<accession>A0ABT2H572</accession>
<dbReference type="InterPro" id="IPR011701">
    <property type="entry name" value="MFS"/>
</dbReference>
<keyword evidence="5 6" id="KW-0472">Membrane</keyword>
<keyword evidence="2" id="KW-0813">Transport</keyword>
<evidence type="ECO:0000313" key="9">
    <source>
        <dbReference type="Proteomes" id="UP001165586"/>
    </source>
</evidence>
<dbReference type="Pfam" id="PF07690">
    <property type="entry name" value="MFS_1"/>
    <property type="match status" value="1"/>
</dbReference>
<dbReference type="Proteomes" id="UP001165586">
    <property type="component" value="Unassembled WGS sequence"/>
</dbReference>
<feature type="transmembrane region" description="Helical" evidence="6">
    <location>
        <begin position="391"/>
        <end position="419"/>
    </location>
</feature>
<keyword evidence="3 6" id="KW-0812">Transmembrane</keyword>
<feature type="transmembrane region" description="Helical" evidence="6">
    <location>
        <begin position="140"/>
        <end position="162"/>
    </location>
</feature>
<reference evidence="8" key="1">
    <citation type="submission" date="2022-08" db="EMBL/GenBank/DDBJ databases">
        <authorList>
            <person name="Deng Y."/>
            <person name="Han X.-F."/>
            <person name="Zhang Y.-Q."/>
        </authorList>
    </citation>
    <scope>NUCLEOTIDE SEQUENCE</scope>
    <source>
        <strain evidence="8">CPCC 203386</strain>
    </source>
</reference>
<evidence type="ECO:0000256" key="5">
    <source>
        <dbReference type="ARBA" id="ARBA00023136"/>
    </source>
</evidence>
<keyword evidence="9" id="KW-1185">Reference proteome</keyword>
<keyword evidence="4 6" id="KW-1133">Transmembrane helix</keyword>
<dbReference type="SUPFAM" id="SSF103473">
    <property type="entry name" value="MFS general substrate transporter"/>
    <property type="match status" value="1"/>
</dbReference>
<dbReference type="PANTHER" id="PTHR42718">
    <property type="entry name" value="MAJOR FACILITATOR SUPERFAMILY MULTIDRUG TRANSPORTER MFSC"/>
    <property type="match status" value="1"/>
</dbReference>
<dbReference type="InterPro" id="IPR020846">
    <property type="entry name" value="MFS_dom"/>
</dbReference>
<comment type="caution">
    <text evidence="8">The sequence shown here is derived from an EMBL/GenBank/DDBJ whole genome shotgun (WGS) entry which is preliminary data.</text>
</comment>
<evidence type="ECO:0000259" key="7">
    <source>
        <dbReference type="PROSITE" id="PS50850"/>
    </source>
</evidence>
<dbReference type="RefSeq" id="WP_259539982.1">
    <property type="nucleotide sequence ID" value="NZ_JANLCJ010000005.1"/>
</dbReference>
<feature type="transmembrane region" description="Helical" evidence="6">
    <location>
        <begin position="168"/>
        <end position="192"/>
    </location>
</feature>
<feature type="transmembrane region" description="Helical" evidence="6">
    <location>
        <begin position="348"/>
        <end position="371"/>
    </location>
</feature>
<feature type="transmembrane region" description="Helical" evidence="6">
    <location>
        <begin position="83"/>
        <end position="105"/>
    </location>
</feature>
<dbReference type="PROSITE" id="PS50850">
    <property type="entry name" value="MFS"/>
    <property type="match status" value="1"/>
</dbReference>
<comment type="subcellular location">
    <subcellularLocation>
        <location evidence="1">Cell membrane</location>
        <topology evidence="1">Multi-pass membrane protein</topology>
    </subcellularLocation>
</comment>
<evidence type="ECO:0000256" key="6">
    <source>
        <dbReference type="SAM" id="Phobius"/>
    </source>
</evidence>
<evidence type="ECO:0000256" key="4">
    <source>
        <dbReference type="ARBA" id="ARBA00022989"/>
    </source>
</evidence>
<name>A0ABT2H572_9MICO</name>
<dbReference type="EMBL" id="JANLCJ010000005">
    <property type="protein sequence ID" value="MCS5735076.1"/>
    <property type="molecule type" value="Genomic_DNA"/>
</dbReference>
<dbReference type="InterPro" id="IPR036259">
    <property type="entry name" value="MFS_trans_sf"/>
</dbReference>